<dbReference type="RefSeq" id="WP_092655884.1">
    <property type="nucleotide sequence ID" value="NZ_LT629732.1"/>
</dbReference>
<dbReference type="Pfam" id="PF01261">
    <property type="entry name" value="AP_endonuc_2"/>
    <property type="match status" value="1"/>
</dbReference>
<organism evidence="2 3">
    <name type="scientific">Actinopolymorpha singaporensis</name>
    <dbReference type="NCBI Taxonomy" id="117157"/>
    <lineage>
        <taxon>Bacteria</taxon>
        <taxon>Bacillati</taxon>
        <taxon>Actinomycetota</taxon>
        <taxon>Actinomycetes</taxon>
        <taxon>Propionibacteriales</taxon>
        <taxon>Actinopolymorphaceae</taxon>
        <taxon>Actinopolymorpha</taxon>
    </lineage>
</organism>
<dbReference type="Proteomes" id="UP000198983">
    <property type="component" value="Chromosome I"/>
</dbReference>
<protein>
    <submittedName>
        <fullName evidence="2">Inosose dehydratase</fullName>
    </submittedName>
</protein>
<dbReference type="PANTHER" id="PTHR12110">
    <property type="entry name" value="HYDROXYPYRUVATE ISOMERASE"/>
    <property type="match status" value="1"/>
</dbReference>
<dbReference type="EMBL" id="LT629732">
    <property type="protein sequence ID" value="SDT05718.1"/>
    <property type="molecule type" value="Genomic_DNA"/>
</dbReference>
<dbReference type="InterPro" id="IPR013022">
    <property type="entry name" value="Xyl_isomerase-like_TIM-brl"/>
</dbReference>
<proteinExistence type="predicted"/>
<dbReference type="SUPFAM" id="SSF51658">
    <property type="entry name" value="Xylose isomerase-like"/>
    <property type="match status" value="1"/>
</dbReference>
<dbReference type="Gene3D" id="3.20.20.150">
    <property type="entry name" value="Divalent-metal-dependent TIM barrel enzymes"/>
    <property type="match status" value="1"/>
</dbReference>
<dbReference type="InterPro" id="IPR050312">
    <property type="entry name" value="IolE/XylAMocC-like"/>
</dbReference>
<feature type="domain" description="Xylose isomerase-like TIM barrel" evidence="1">
    <location>
        <begin position="36"/>
        <end position="290"/>
    </location>
</feature>
<reference evidence="2 3" key="1">
    <citation type="submission" date="2016-10" db="EMBL/GenBank/DDBJ databases">
        <authorList>
            <person name="de Groot N.N."/>
        </authorList>
    </citation>
    <scope>NUCLEOTIDE SEQUENCE [LARGE SCALE GENOMIC DNA]</scope>
    <source>
        <strain evidence="2 3">DSM 22024</strain>
    </source>
</reference>
<evidence type="ECO:0000259" key="1">
    <source>
        <dbReference type="Pfam" id="PF01261"/>
    </source>
</evidence>
<keyword evidence="3" id="KW-1185">Reference proteome</keyword>
<sequence length="305" mass="31623">MDLGPLTGRVAGAPISWGVCEAPGWGHELPASLVLAQMAELGLAATELGPTGYLGADTDAVRATLETHGLSLVGGFLPVTLHVGAQVDLTEAEAAIRTLAAAGSQVVVLAADAGPAGYDSKVVLDEDQWKHLVHNLDRVRDLVAGLGMRTTLHPHVGTAIESAESVRQLLARSDVPLCLDTGHLAVGGADPLELAKSAPERVGHVHLKDVRNDVAAEFNAGAFGWVDAVRRGLFAPLGDGDLDITGVVVELERAGFTGWYVLEQDTALGGAPAAGEGPVHDVRRSIAYLRDTVVPALGAEVNHRG</sequence>
<accession>A0A1H1X8T1</accession>
<gene>
    <name evidence="2" type="ORF">SAMN04489717_4869</name>
</gene>
<dbReference type="OrthoDB" id="104997at2"/>
<dbReference type="AlphaFoldDB" id="A0A1H1X8T1"/>
<dbReference type="InterPro" id="IPR036237">
    <property type="entry name" value="Xyl_isomerase-like_sf"/>
</dbReference>
<dbReference type="PANTHER" id="PTHR12110:SF41">
    <property type="entry name" value="INOSOSE DEHYDRATASE"/>
    <property type="match status" value="1"/>
</dbReference>
<dbReference type="STRING" id="117157.SAMN04489717_4869"/>
<evidence type="ECO:0000313" key="2">
    <source>
        <dbReference type="EMBL" id="SDT05718.1"/>
    </source>
</evidence>
<evidence type="ECO:0000313" key="3">
    <source>
        <dbReference type="Proteomes" id="UP000198983"/>
    </source>
</evidence>
<name>A0A1H1X8T1_9ACTN</name>